<dbReference type="OrthoDB" id="5572844at2759"/>
<organism evidence="2 3">
    <name type="scientific">Smittium mucronatum</name>
    <dbReference type="NCBI Taxonomy" id="133383"/>
    <lineage>
        <taxon>Eukaryota</taxon>
        <taxon>Fungi</taxon>
        <taxon>Fungi incertae sedis</taxon>
        <taxon>Zoopagomycota</taxon>
        <taxon>Kickxellomycotina</taxon>
        <taxon>Harpellomycetes</taxon>
        <taxon>Harpellales</taxon>
        <taxon>Legeriomycetaceae</taxon>
        <taxon>Smittium</taxon>
    </lineage>
</organism>
<name>A0A1R0GYG4_9FUNG</name>
<dbReference type="GO" id="GO:0003677">
    <property type="term" value="F:DNA binding"/>
    <property type="evidence" value="ECO:0007669"/>
    <property type="project" value="TreeGrafter"/>
</dbReference>
<evidence type="ECO:0000313" key="3">
    <source>
        <dbReference type="Proteomes" id="UP000187455"/>
    </source>
</evidence>
<dbReference type="PANTHER" id="PTHR28027:SF1">
    <property type="entry name" value="CAMP INDEPENDENT REGULATORY PROTEIN (AFU_ORTHOLOGUE AFUA_3G09640)"/>
    <property type="match status" value="1"/>
</dbReference>
<comment type="caution">
    <text evidence="2">The sequence shown here is derived from an EMBL/GenBank/DDBJ whole genome shotgun (WGS) entry which is preliminary data.</text>
</comment>
<reference evidence="2 3" key="1">
    <citation type="journal article" date="2016" name="Mol. Biol. Evol.">
        <title>Genome-Wide Survey of Gut Fungi (Harpellales) Reveals the First Horizontally Transferred Ubiquitin Gene from a Mosquito Host.</title>
        <authorList>
            <person name="Wang Y."/>
            <person name="White M.M."/>
            <person name="Kvist S."/>
            <person name="Moncalvo J.M."/>
        </authorList>
    </citation>
    <scope>NUCLEOTIDE SEQUENCE [LARGE SCALE GENOMIC DNA]</scope>
    <source>
        <strain evidence="2 3">ALG-7-W6</strain>
    </source>
</reference>
<evidence type="ECO:0000256" key="1">
    <source>
        <dbReference type="SAM" id="MobiDB-lite"/>
    </source>
</evidence>
<dbReference type="Pfam" id="PF09729">
    <property type="entry name" value="Gti1_Pac2"/>
    <property type="match status" value="1"/>
</dbReference>
<keyword evidence="3" id="KW-1185">Reference proteome</keyword>
<dbReference type="PANTHER" id="PTHR28027">
    <property type="entry name" value="TRANSCRIPTIONAL REGULATOR MIT1"/>
    <property type="match status" value="1"/>
</dbReference>
<protein>
    <submittedName>
        <fullName evidence="2">cAMP-independent regulatory protein pac2</fullName>
    </submittedName>
</protein>
<dbReference type="InterPro" id="IPR018608">
    <property type="entry name" value="Gti1/Pac2"/>
</dbReference>
<proteinExistence type="predicted"/>
<gene>
    <name evidence="2" type="ORF">AYI68_g3947</name>
</gene>
<sequence length="719" mass="82542">MTTYNGHIENLRDAVLIFEACRVGALQTVPRRLNDDERRNIKSGSVFVWNEKESGIRRWTDRFNWSASKTSDDFLVYSEWSLPRRKSAKSISDAHGLNSSVSNELDFKPVFFRGYLPEDTLDFTNKNHQTKQNKPQKFSLSIPSSQSISGLVKDVHLQDSSAQHDRGFRNTSFLANENRQHYMAEKRSISLNLNETNLSRFIDRPRHKKKTPSQIGKELENGLIKKTISIVDLLGNKNHLVCYYSQSDLRNGSLITPSNDPNFPIDEIPEGIYESDIYDRINELKIEKSTRNPNSFSARIPSTSDSSYKYGAPLASFNRLNVTSSKYNNQTYPSTGKYNRKRHDLSIHPYSQSQENSEKFRRKSASRNISDCRRRIEGIDLSLQSDPFTDSNEYQSSRHENVYRSHSNSFVMRGNNHNPYNNNVRSRNFTPPNDGRNINYSKEVGSLRTGNIRNYLSHNFTEVISNQNSKKKIVAIEANTGRDIYSDRDRFQDLDLNQNQNFHKNEKNKFELAPSPSDIFDSNPLEKKNLCMDDHTPKFDRSESPQQKSEIALKLPPIGNLYSKLGNSYLYQKGRPLLQDEKSSMIRSFRTKSDHSKNKFYSSSNNEKNYAAINDKRNESLDFTQKTGGSFSSPFNPHFPEFSTKDSHHSNPNNEVSFRNEVDVLLTKKPSDDGSISSKNPEGFLPSIQANQSKRMTSAPKPNISSEDARQLNLLKKMF</sequence>
<dbReference type="AlphaFoldDB" id="A0A1R0GYG4"/>
<evidence type="ECO:0000313" key="2">
    <source>
        <dbReference type="EMBL" id="OLY81941.1"/>
    </source>
</evidence>
<feature type="region of interest" description="Disordered" evidence="1">
    <location>
        <begin position="409"/>
        <end position="436"/>
    </location>
</feature>
<dbReference type="Proteomes" id="UP000187455">
    <property type="component" value="Unassembled WGS sequence"/>
</dbReference>
<feature type="region of interest" description="Disordered" evidence="1">
    <location>
        <begin position="668"/>
        <end position="710"/>
    </location>
</feature>
<accession>A0A1R0GYG4</accession>
<dbReference type="EMBL" id="LSSL01002062">
    <property type="protein sequence ID" value="OLY81941.1"/>
    <property type="molecule type" value="Genomic_DNA"/>
</dbReference>